<feature type="compositionally biased region" description="Basic residues" evidence="1">
    <location>
        <begin position="249"/>
        <end position="266"/>
    </location>
</feature>
<gene>
    <name evidence="2" type="ORF">TT172_LOCUS2988</name>
</gene>
<sequence>MKRRFGSRDQEWLHPQHFHDEPVYCEAPHRPEDVLYSGSDDEAYSSAAERRIRLETQARRFIEGKPVFLLSASLRGPPWTKETDLAPGASGSACLAPSSHVPAAKPSLVAVEQAASQSPWARGDSQLQLPATRLFKPLSSPASSHVLPTGNTITHSESRDDDVSMHDSQLYPHRPSTPETRQSGLPTPDFTFSVKSFKQFMTPSPRPAAKRRRISAITDDHLPSTQALVDAAISNPWAAQPPSTNSTKPKSKSKSKPKQKHKRPAKRVSWADQAGEEEPSTPSSTHPSDQPAQPASSGSRPRRAAASPPPSILSTAELPAADQKFGRHFAAVASRRVGTTTLKAVPGRCAPSAGSRLLPSASQQEQGQGEESEDEGMQEADAAVMEIEEEEEEEEEETEEEEPQVDDVSAVLQNLDDFIQSWDLDVELAKARTERERESRAHRDVPGTDAGLSGLLDIGVWD</sequence>
<feature type="compositionally biased region" description="Basic and acidic residues" evidence="1">
    <location>
        <begin position="156"/>
        <end position="165"/>
    </location>
</feature>
<feature type="compositionally biased region" description="Basic and acidic residues" evidence="1">
    <location>
        <begin position="433"/>
        <end position="446"/>
    </location>
</feature>
<organism evidence="2 3">
    <name type="scientific">Thermothielavioides terrestris</name>
    <dbReference type="NCBI Taxonomy" id="2587410"/>
    <lineage>
        <taxon>Eukaryota</taxon>
        <taxon>Fungi</taxon>
        <taxon>Dikarya</taxon>
        <taxon>Ascomycota</taxon>
        <taxon>Pezizomycotina</taxon>
        <taxon>Sordariomycetes</taxon>
        <taxon>Sordariomycetidae</taxon>
        <taxon>Sordariales</taxon>
        <taxon>Chaetomiaceae</taxon>
        <taxon>Thermothielavioides</taxon>
    </lineage>
</organism>
<evidence type="ECO:0000256" key="1">
    <source>
        <dbReference type="SAM" id="MobiDB-lite"/>
    </source>
</evidence>
<name>A0A3S4ALE5_9PEZI</name>
<feature type="region of interest" description="Disordered" evidence="1">
    <location>
        <begin position="139"/>
        <end position="190"/>
    </location>
</feature>
<dbReference type="Proteomes" id="UP000289323">
    <property type="component" value="Unassembled WGS sequence"/>
</dbReference>
<proteinExistence type="predicted"/>
<feature type="compositionally biased region" description="Acidic residues" evidence="1">
    <location>
        <begin position="368"/>
        <end position="378"/>
    </location>
</feature>
<feature type="compositionally biased region" description="Acidic residues" evidence="1">
    <location>
        <begin position="386"/>
        <end position="405"/>
    </location>
</feature>
<evidence type="ECO:0000313" key="2">
    <source>
        <dbReference type="EMBL" id="SPQ20569.1"/>
    </source>
</evidence>
<feature type="region of interest" description="Disordered" evidence="1">
    <location>
        <begin position="235"/>
        <end position="319"/>
    </location>
</feature>
<protein>
    <submittedName>
        <fullName evidence="2">54bf0e2a-baa4-47ef-8d79-d96ff869f69b</fullName>
    </submittedName>
</protein>
<feature type="compositionally biased region" description="Low complexity" evidence="1">
    <location>
        <begin position="280"/>
        <end position="299"/>
    </location>
</feature>
<reference evidence="2 3" key="1">
    <citation type="submission" date="2018-04" db="EMBL/GenBank/DDBJ databases">
        <authorList>
            <person name="Huttner S."/>
            <person name="Dainat J."/>
        </authorList>
    </citation>
    <scope>NUCLEOTIDE SEQUENCE [LARGE SCALE GENOMIC DNA]</scope>
</reference>
<evidence type="ECO:0000313" key="3">
    <source>
        <dbReference type="Proteomes" id="UP000289323"/>
    </source>
</evidence>
<dbReference type="EMBL" id="OUUZ01000004">
    <property type="protein sequence ID" value="SPQ20569.1"/>
    <property type="molecule type" value="Genomic_DNA"/>
</dbReference>
<feature type="region of interest" description="Disordered" evidence="1">
    <location>
        <begin position="338"/>
        <end position="406"/>
    </location>
</feature>
<dbReference type="AlphaFoldDB" id="A0A3S4ALE5"/>
<accession>A0A3S4ALE5</accession>
<feature type="region of interest" description="Disordered" evidence="1">
    <location>
        <begin position="433"/>
        <end position="462"/>
    </location>
</feature>